<gene>
    <name evidence="7" type="ORF">DNG_06657</name>
</gene>
<protein>
    <submittedName>
        <fullName evidence="7">Related to sister chromatid cohesion protein Ctf8</fullName>
    </submittedName>
</protein>
<keyword evidence="3" id="KW-0238">DNA-binding</keyword>
<evidence type="ECO:0000256" key="4">
    <source>
        <dbReference type="ARBA" id="ARBA00023242"/>
    </source>
</evidence>
<evidence type="ECO:0000256" key="5">
    <source>
        <dbReference type="ARBA" id="ARBA00023306"/>
    </source>
</evidence>
<evidence type="ECO:0000256" key="3">
    <source>
        <dbReference type="ARBA" id="ARBA00023125"/>
    </source>
</evidence>
<dbReference type="Proteomes" id="UP001187682">
    <property type="component" value="Unassembled WGS sequence"/>
</dbReference>
<dbReference type="GO" id="GO:0003677">
    <property type="term" value="F:DNA binding"/>
    <property type="evidence" value="ECO:0007669"/>
    <property type="project" value="UniProtKB-KW"/>
</dbReference>
<comment type="subcellular location">
    <subcellularLocation>
        <location evidence="1">Nucleus</location>
    </subcellularLocation>
</comment>
<dbReference type="PANTHER" id="PTHR28605:SF1">
    <property type="entry name" value="CHROMOSOME TRANSMISSION FIDELITY FACTOR 8"/>
    <property type="match status" value="1"/>
</dbReference>
<comment type="similarity">
    <text evidence="6">Belongs to the CTF8 family.</text>
</comment>
<dbReference type="GO" id="GO:0031390">
    <property type="term" value="C:Ctf18 RFC-like complex"/>
    <property type="evidence" value="ECO:0007669"/>
    <property type="project" value="InterPro"/>
</dbReference>
<name>A0AAE8SWT5_9PEZI</name>
<evidence type="ECO:0000256" key="6">
    <source>
        <dbReference type="ARBA" id="ARBA00038447"/>
    </source>
</evidence>
<accession>A0AAE8SWT5</accession>
<evidence type="ECO:0000313" key="7">
    <source>
        <dbReference type="EMBL" id="SPO03974.1"/>
    </source>
</evidence>
<keyword evidence="5" id="KW-0131">Cell cycle</keyword>
<organism evidence="7 8">
    <name type="scientific">Cephalotrichum gorgonifer</name>
    <dbReference type="NCBI Taxonomy" id="2041049"/>
    <lineage>
        <taxon>Eukaryota</taxon>
        <taxon>Fungi</taxon>
        <taxon>Dikarya</taxon>
        <taxon>Ascomycota</taxon>
        <taxon>Pezizomycotina</taxon>
        <taxon>Sordariomycetes</taxon>
        <taxon>Hypocreomycetidae</taxon>
        <taxon>Microascales</taxon>
        <taxon>Microascaceae</taxon>
        <taxon>Cephalotrichum</taxon>
    </lineage>
</organism>
<dbReference type="Pfam" id="PF09696">
    <property type="entry name" value="Ctf8"/>
    <property type="match status" value="1"/>
</dbReference>
<reference evidence="7" key="1">
    <citation type="submission" date="2018-03" db="EMBL/GenBank/DDBJ databases">
        <authorList>
            <person name="Guldener U."/>
        </authorList>
    </citation>
    <scope>NUCLEOTIDE SEQUENCE</scope>
</reference>
<evidence type="ECO:0000256" key="1">
    <source>
        <dbReference type="ARBA" id="ARBA00004123"/>
    </source>
</evidence>
<proteinExistence type="inferred from homology"/>
<keyword evidence="4" id="KW-0539">Nucleus</keyword>
<evidence type="ECO:0000313" key="8">
    <source>
        <dbReference type="Proteomes" id="UP001187682"/>
    </source>
</evidence>
<dbReference type="GO" id="GO:0007064">
    <property type="term" value="P:mitotic sister chromatid cohesion"/>
    <property type="evidence" value="ECO:0007669"/>
    <property type="project" value="InterPro"/>
</dbReference>
<dbReference type="GO" id="GO:0006260">
    <property type="term" value="P:DNA replication"/>
    <property type="evidence" value="ECO:0007669"/>
    <property type="project" value="UniProtKB-KW"/>
</dbReference>
<sequence>MDPTIPISPPNPDRGCSVNPLPKLIQTPSGLAFIGLQGTFKLPQTEGGEPEQVSIGTIHFPNYKPEDHDKGDTAWMKRVYMYVGRGMRLTGQVKKLPKAVAVVRRLPQTGDSGEAGEALEVLEIIKYRLEFSERPEPVGANE</sequence>
<evidence type="ECO:0000256" key="2">
    <source>
        <dbReference type="ARBA" id="ARBA00022705"/>
    </source>
</evidence>
<dbReference type="AlphaFoldDB" id="A0AAE8SWT5"/>
<dbReference type="InterPro" id="IPR018607">
    <property type="entry name" value="Ctf8"/>
</dbReference>
<dbReference type="PANTHER" id="PTHR28605">
    <property type="entry name" value="CTF8, CHROMOSOME TRANSMISSION FIDELITY FACTOR 8 HOMOLOG (S. CEREVISIAE)"/>
    <property type="match status" value="1"/>
</dbReference>
<comment type="caution">
    <text evidence="7">The sequence shown here is derived from an EMBL/GenBank/DDBJ whole genome shotgun (WGS) entry which is preliminary data.</text>
</comment>
<keyword evidence="2" id="KW-0235">DNA replication</keyword>
<keyword evidence="8" id="KW-1185">Reference proteome</keyword>
<dbReference type="EMBL" id="ONZQ02000009">
    <property type="protein sequence ID" value="SPO03974.1"/>
    <property type="molecule type" value="Genomic_DNA"/>
</dbReference>